<dbReference type="EMBL" id="KZ665244">
    <property type="protein sequence ID" value="PPS00708.1"/>
    <property type="molecule type" value="Genomic_DNA"/>
</dbReference>
<evidence type="ECO:0000313" key="2">
    <source>
        <dbReference type="EMBL" id="PPS00708.1"/>
    </source>
</evidence>
<sequence length="520" mass="60879">MGNPLAGCTQPYSLAISGHLRAFSTKIRRNKITLCCNIRLQLIVLTTLLKGDNTLGNKLIVLWTPFLLWHLGSPHNITAYSLEDNDSWLRHFFGFVFQVAEAIYIYAKFKSISNFALNAMAIPIFFAGVIKYGERIWAIRCASDKQLFNSFFSIPDDRIYTKGKVVRTGLSKEMIDSFFKNEAMVPNVEFLHRAFLSYNIFKPLFTDLPFRLSKDFHDDRVYMIVASRLQCIKAKPGIRSMAQHDLVKYCVKAKTSRFTKAIRLFDNGNLLQKYGHTKWKPVNPGFKNFIYDHLQKKRDRCTKFDFKLDELELLNVKDDHVFKDKYKEMLGTDADLVESEFMSIIPKMDRTYFVRSIFLWHIATELAYYDYHDNHRVGAAGTDSLCNISKSLSSYMMYLTLVRPAMLCKGFTDVINRKIHPEARKFLFEEKERNFFKSQKNFTRDLLNFVTFEINLVSMNCHTTKLEHWWRELALREAWMEMMIHAASHCPWREHAQQLRHGGELLTHVALYHGTSWIKH</sequence>
<feature type="domain" description="DUF4220" evidence="1">
    <location>
        <begin position="54"/>
        <end position="212"/>
    </location>
</feature>
<evidence type="ECO:0000259" key="1">
    <source>
        <dbReference type="Pfam" id="PF13968"/>
    </source>
</evidence>
<gene>
    <name evidence="2" type="ORF">GOBAR_AA19955</name>
</gene>
<accession>A0A2P5XBK7</accession>
<dbReference type="PANTHER" id="PTHR31325">
    <property type="entry name" value="OS01G0798800 PROTEIN-RELATED"/>
    <property type="match status" value="1"/>
</dbReference>
<protein>
    <recommendedName>
        <fullName evidence="1">DUF4220 domain-containing protein</fullName>
    </recommendedName>
</protein>
<dbReference type="AlphaFoldDB" id="A0A2P5XBK7"/>
<dbReference type="Pfam" id="PF13968">
    <property type="entry name" value="DUF4220"/>
    <property type="match status" value="1"/>
</dbReference>
<reference evidence="2 3" key="1">
    <citation type="submission" date="2015-01" db="EMBL/GenBank/DDBJ databases">
        <title>Genome of allotetraploid Gossypium barbadense reveals genomic plasticity and fiber elongation in cotton evolution.</title>
        <authorList>
            <person name="Chen X."/>
            <person name="Liu X."/>
            <person name="Zhao B."/>
            <person name="Zheng H."/>
            <person name="Hu Y."/>
            <person name="Lu G."/>
            <person name="Yang C."/>
            <person name="Chen J."/>
            <person name="Shan C."/>
            <person name="Zhang L."/>
            <person name="Zhou Y."/>
            <person name="Wang L."/>
            <person name="Guo W."/>
            <person name="Bai Y."/>
            <person name="Ruan J."/>
            <person name="Shangguan X."/>
            <person name="Mao Y."/>
            <person name="Jiang J."/>
            <person name="Zhu Y."/>
            <person name="Lei J."/>
            <person name="Kang H."/>
            <person name="Chen S."/>
            <person name="He X."/>
            <person name="Wang R."/>
            <person name="Wang Y."/>
            <person name="Chen J."/>
            <person name="Wang L."/>
            <person name="Yu S."/>
            <person name="Wang B."/>
            <person name="Wei J."/>
            <person name="Song S."/>
            <person name="Lu X."/>
            <person name="Gao Z."/>
            <person name="Gu W."/>
            <person name="Deng X."/>
            <person name="Ma D."/>
            <person name="Wang S."/>
            <person name="Liang W."/>
            <person name="Fang L."/>
            <person name="Cai C."/>
            <person name="Zhu X."/>
            <person name="Zhou B."/>
            <person name="Zhang Y."/>
            <person name="Chen Z."/>
            <person name="Xu S."/>
            <person name="Zhu R."/>
            <person name="Wang S."/>
            <person name="Zhang T."/>
            <person name="Zhao G."/>
        </authorList>
    </citation>
    <scope>NUCLEOTIDE SEQUENCE [LARGE SCALE GENOMIC DNA]</scope>
    <source>
        <strain evidence="3">cv. Xinhai21</strain>
        <tissue evidence="2">Leaf</tissue>
    </source>
</reference>
<proteinExistence type="predicted"/>
<dbReference type="InterPro" id="IPR025315">
    <property type="entry name" value="DUF4220"/>
</dbReference>
<dbReference type="Pfam" id="PF04578">
    <property type="entry name" value="DUF594"/>
    <property type="match status" value="1"/>
</dbReference>
<evidence type="ECO:0000313" key="3">
    <source>
        <dbReference type="Proteomes" id="UP000239757"/>
    </source>
</evidence>
<dbReference type="OrthoDB" id="984014at2759"/>
<dbReference type="InterPro" id="IPR007658">
    <property type="entry name" value="DUF594"/>
</dbReference>
<name>A0A2P5XBK7_GOSBA</name>
<organism evidence="2 3">
    <name type="scientific">Gossypium barbadense</name>
    <name type="common">Sea Island cotton</name>
    <name type="synonym">Hibiscus barbadensis</name>
    <dbReference type="NCBI Taxonomy" id="3634"/>
    <lineage>
        <taxon>Eukaryota</taxon>
        <taxon>Viridiplantae</taxon>
        <taxon>Streptophyta</taxon>
        <taxon>Embryophyta</taxon>
        <taxon>Tracheophyta</taxon>
        <taxon>Spermatophyta</taxon>
        <taxon>Magnoliopsida</taxon>
        <taxon>eudicotyledons</taxon>
        <taxon>Gunneridae</taxon>
        <taxon>Pentapetalae</taxon>
        <taxon>rosids</taxon>
        <taxon>malvids</taxon>
        <taxon>Malvales</taxon>
        <taxon>Malvaceae</taxon>
        <taxon>Malvoideae</taxon>
        <taxon>Gossypium</taxon>
    </lineage>
</organism>
<dbReference type="Proteomes" id="UP000239757">
    <property type="component" value="Unassembled WGS sequence"/>
</dbReference>